<organism evidence="1 2">
    <name type="scientific">Papio anubis</name>
    <name type="common">Olive baboon</name>
    <dbReference type="NCBI Taxonomy" id="9555"/>
    <lineage>
        <taxon>Eukaryota</taxon>
        <taxon>Metazoa</taxon>
        <taxon>Chordata</taxon>
        <taxon>Craniata</taxon>
        <taxon>Vertebrata</taxon>
        <taxon>Euteleostomi</taxon>
        <taxon>Mammalia</taxon>
        <taxon>Eutheria</taxon>
        <taxon>Euarchontoglires</taxon>
        <taxon>Primates</taxon>
        <taxon>Haplorrhini</taxon>
        <taxon>Catarrhini</taxon>
        <taxon>Cercopithecidae</taxon>
        <taxon>Cercopithecinae</taxon>
        <taxon>Papio</taxon>
    </lineage>
</organism>
<evidence type="ECO:0000313" key="1">
    <source>
        <dbReference type="Ensembl" id="ENSPANP00000051824.1"/>
    </source>
</evidence>
<dbReference type="PANTHER" id="PTHR12138">
    <property type="entry name" value="PRIMATE-EXPANDED PROTEIN FAMILY"/>
    <property type="match status" value="1"/>
</dbReference>
<sequence length="129" mass="14245">FISSLYQCLEHNGVSLLLPRLEYNGTILAHSNLCFPGSSDSPASASQVAGITGAHHHTWLIFVFLVETGFHHIDQAGLELLTSGDPPTSTFQSARITVVSQRTWPFLLICLSIKHPQTYIHTEFPENDT</sequence>
<dbReference type="AlphaFoldDB" id="A0A8I5NHW8"/>
<dbReference type="GeneTree" id="ENSGT01120000271815"/>
<dbReference type="Proteomes" id="UP000028761">
    <property type="component" value="Chromosome 8"/>
</dbReference>
<protein>
    <submittedName>
        <fullName evidence="1">Uncharacterized protein</fullName>
    </submittedName>
</protein>
<name>A0A8I5NHW8_PAPAN</name>
<dbReference type="PANTHER" id="PTHR12138:SF152">
    <property type="entry name" value="C2H2-TYPE DOMAIN-CONTAINING PROTEIN"/>
    <property type="match status" value="1"/>
</dbReference>
<dbReference type="PRINTS" id="PR02045">
    <property type="entry name" value="F138DOMAIN"/>
</dbReference>
<proteinExistence type="predicted"/>
<keyword evidence="2" id="KW-1185">Reference proteome</keyword>
<reference evidence="1" key="2">
    <citation type="submission" date="2025-08" db="UniProtKB">
        <authorList>
            <consortium name="Ensembl"/>
        </authorList>
    </citation>
    <scope>IDENTIFICATION</scope>
</reference>
<reference evidence="1" key="3">
    <citation type="submission" date="2025-09" db="UniProtKB">
        <authorList>
            <consortium name="Ensembl"/>
        </authorList>
    </citation>
    <scope>IDENTIFICATION</scope>
</reference>
<evidence type="ECO:0000313" key="2">
    <source>
        <dbReference type="Proteomes" id="UP000028761"/>
    </source>
</evidence>
<dbReference type="Ensembl" id="ENSPANT00000066133.1">
    <property type="protein sequence ID" value="ENSPANP00000051824.1"/>
    <property type="gene ID" value="ENSPANG00000046912.1"/>
</dbReference>
<reference evidence="1 2" key="1">
    <citation type="submission" date="2012-03" db="EMBL/GenBank/DDBJ databases">
        <title>Whole Genome Assembly of Papio anubis.</title>
        <authorList>
            <person name="Liu Y.L."/>
            <person name="Abraham K.A."/>
            <person name="Akbar H.A."/>
            <person name="Ali S.A."/>
            <person name="Anosike U.A."/>
            <person name="Aqrawi P.A."/>
            <person name="Arias F.A."/>
            <person name="Attaway T.A."/>
            <person name="Awwad R.A."/>
            <person name="Babu C.B."/>
            <person name="Bandaranaike D.B."/>
            <person name="Battles P.B."/>
            <person name="Bell A.B."/>
            <person name="Beltran B.B."/>
            <person name="Berhane-Mersha D.B."/>
            <person name="Bess C.B."/>
            <person name="Bickham C.B."/>
            <person name="Bolden T.B."/>
            <person name="Carter K.C."/>
            <person name="Chau D.C."/>
            <person name="Chavez A.C."/>
            <person name="Clerc-Blankenburg K.C."/>
            <person name="Coyle M.C."/>
            <person name="Dao M.D."/>
            <person name="Davila M.L.D."/>
            <person name="Davy-Carroll L.D."/>
            <person name="Denson S.D."/>
            <person name="Dinh H.D."/>
            <person name="Fernandez S.F."/>
            <person name="Fernando P.F."/>
            <person name="Forbes L.F."/>
            <person name="Francis C.F."/>
            <person name="Francisco L.F."/>
            <person name="Fu Q.F."/>
            <person name="Garcia-Iii R.G."/>
            <person name="Garrett T.G."/>
            <person name="Gross S.G."/>
            <person name="Gubbala S.G."/>
            <person name="Hirani K.H."/>
            <person name="Hogues M.H."/>
            <person name="Hollins B.H."/>
            <person name="Jackson L.J."/>
            <person name="Javaid M.J."/>
            <person name="Jhangiani S.J."/>
            <person name="Johnson A.J."/>
            <person name="Johnson B.J."/>
            <person name="Jones J.J."/>
            <person name="Joshi V.J."/>
            <person name="Kalu J.K."/>
            <person name="Khan N.K."/>
            <person name="Korchina V.K."/>
            <person name="Kovar C.K."/>
            <person name="Lago L.L."/>
            <person name="Lara F.L."/>
            <person name="Le T.-K.L."/>
            <person name="Lee S.L."/>
            <person name="Legall-Iii F.L."/>
            <person name="Lemon S.L."/>
            <person name="Liu J.L."/>
            <person name="Liu Y.-S.L."/>
            <person name="Liyanage D.L."/>
            <person name="Lopez J.L."/>
            <person name="Lorensuhewa L.L."/>
            <person name="Mata R.M."/>
            <person name="Mathew T.M."/>
            <person name="Mercado C.M."/>
            <person name="Mercado I.M."/>
            <person name="Morales K.M."/>
            <person name="Morgan M.M."/>
            <person name="Munidasa M.M."/>
            <person name="Ngo D.N."/>
            <person name="Nguyen L.N."/>
            <person name="Nguyen T.N."/>
            <person name="Nguyen N.N."/>
            <person name="Obregon M.O."/>
            <person name="Okwuonu G.O."/>
            <person name="Ongeri F.O."/>
            <person name="Onwere C.O."/>
            <person name="Osifeso I.O."/>
            <person name="Parra A.P."/>
            <person name="Patil S.P."/>
            <person name="Perez A.P."/>
            <person name="Perez Y.P."/>
            <person name="Pham C.P."/>
            <person name="Pu L.-L.P."/>
            <person name="Puazo M.P."/>
            <person name="Quiroz J.Q."/>
            <person name="Rouhana J.R."/>
            <person name="Ruiz M.R."/>
            <person name="Ruiz S.-J.R."/>
            <person name="Saada N.S."/>
            <person name="Santibanez J.S."/>
            <person name="Scheel M.S."/>
            <person name="Schneider B.S."/>
            <person name="Simmons D.S."/>
            <person name="Sisson I.S."/>
            <person name="Tang L.-Y.T."/>
            <person name="Thornton R.T."/>
            <person name="Tisius J.T."/>
            <person name="Toledanes G.T."/>
            <person name="Trejos Z.T."/>
            <person name="Usmani K.U."/>
            <person name="Varghese R.V."/>
            <person name="Vattathil S.V."/>
            <person name="Vee V.V."/>
            <person name="Walker D.W."/>
            <person name="Weissenberger G.W."/>
            <person name="White C.W."/>
            <person name="Williams A.W."/>
            <person name="Woodworth J.W."/>
            <person name="Wright R.W."/>
            <person name="Zhu Y.Z."/>
            <person name="Han Y.H."/>
            <person name="Newsham I.N."/>
            <person name="Nazareth L.N."/>
            <person name="Worley K.W."/>
            <person name="Muzny D.M."/>
            <person name="Rogers J.R."/>
            <person name="Gibbs R.G."/>
        </authorList>
    </citation>
    <scope>NUCLEOTIDE SEQUENCE [LARGE SCALE GENOMIC DNA]</scope>
</reference>
<accession>A0A8I5NHW8</accession>